<dbReference type="Gene3D" id="1.20.272.10">
    <property type="match status" value="1"/>
</dbReference>
<evidence type="ECO:0008006" key="2">
    <source>
        <dbReference type="Google" id="ProtNLM"/>
    </source>
</evidence>
<organism evidence="1">
    <name type="scientific">candidate division WOR-3 bacterium</name>
    <dbReference type="NCBI Taxonomy" id="2052148"/>
    <lineage>
        <taxon>Bacteria</taxon>
        <taxon>Bacteria division WOR-3</taxon>
    </lineage>
</organism>
<dbReference type="InterPro" id="IPR050238">
    <property type="entry name" value="DNA_Rep/Repair_Clamp_Loader"/>
</dbReference>
<dbReference type="PANTHER" id="PTHR11669">
    <property type="entry name" value="REPLICATION FACTOR C / DNA POLYMERASE III GAMMA-TAU SUBUNIT"/>
    <property type="match status" value="1"/>
</dbReference>
<dbReference type="SUPFAM" id="SSF52540">
    <property type="entry name" value="P-loop containing nucleoside triphosphate hydrolases"/>
    <property type="match status" value="1"/>
</dbReference>
<dbReference type="AlphaFoldDB" id="A0A7C5I4F2"/>
<reference evidence="1" key="1">
    <citation type="journal article" date="2020" name="mSystems">
        <title>Genome- and Community-Level Interaction Insights into Carbon Utilization and Element Cycling Functions of Hydrothermarchaeota in Hydrothermal Sediment.</title>
        <authorList>
            <person name="Zhou Z."/>
            <person name="Liu Y."/>
            <person name="Xu W."/>
            <person name="Pan J."/>
            <person name="Luo Z.H."/>
            <person name="Li M."/>
        </authorList>
    </citation>
    <scope>NUCLEOTIDE SEQUENCE [LARGE SCALE GENOMIC DNA]</scope>
    <source>
        <strain evidence="1">HyVt-94</strain>
    </source>
</reference>
<accession>A0A7C5I4F2</accession>
<name>A0A7C5I4F2_UNCW3</name>
<gene>
    <name evidence="1" type="ORF">ENL41_01395</name>
</gene>
<sequence length="350" mass="40713">MEFDFTRVLGQARAKNVLKKITLENNIPPFLMFIGPEGVGKATLALEFAKALNCENEEKRPCSNCNTCRLMSQFQHPDLYILTPNPEESIEKMRITGELRTDLYDPTKDIKINEVRELERELWKSGTYIARYRIVIVLNGENLNRESQNALLKTLEEPPPETIIIFVVSDLSRILETISSRARKIFFSYLEFKDFKNYPFTLTNKISLPLLFRLSNGSIGVAKRLLGSETIRKRKDIVEALLTADFKKLALVFEDLKSERKEMLNFVDFYLSLARDLLVIEVSDEKLINHDLKVELRKLRNKTTPEQIHHMFIQGAKSYRNIRRNANKEAVLYPLLLPFYPHSFRDIVKL</sequence>
<protein>
    <recommendedName>
        <fullName evidence="2">DNA polymerase III subunit delta</fullName>
    </recommendedName>
</protein>
<dbReference type="Pfam" id="PF13177">
    <property type="entry name" value="DNA_pol3_delta2"/>
    <property type="match status" value="1"/>
</dbReference>
<dbReference type="Proteomes" id="UP000886014">
    <property type="component" value="Unassembled WGS sequence"/>
</dbReference>
<dbReference type="Gene3D" id="3.40.50.300">
    <property type="entry name" value="P-loop containing nucleotide triphosphate hydrolases"/>
    <property type="match status" value="1"/>
</dbReference>
<proteinExistence type="predicted"/>
<dbReference type="PANTHER" id="PTHR11669:SF8">
    <property type="entry name" value="DNA POLYMERASE III SUBUNIT DELTA"/>
    <property type="match status" value="1"/>
</dbReference>
<dbReference type="EMBL" id="DRTV01000103">
    <property type="protein sequence ID" value="HHF58062.1"/>
    <property type="molecule type" value="Genomic_DNA"/>
</dbReference>
<dbReference type="InterPro" id="IPR027417">
    <property type="entry name" value="P-loop_NTPase"/>
</dbReference>
<comment type="caution">
    <text evidence="1">The sequence shown here is derived from an EMBL/GenBank/DDBJ whole genome shotgun (WGS) entry which is preliminary data.</text>
</comment>
<evidence type="ECO:0000313" key="1">
    <source>
        <dbReference type="EMBL" id="HHF58062.1"/>
    </source>
</evidence>
<dbReference type="GO" id="GO:0006261">
    <property type="term" value="P:DNA-templated DNA replication"/>
    <property type="evidence" value="ECO:0007669"/>
    <property type="project" value="TreeGrafter"/>
</dbReference>